<comment type="caution">
    <text evidence="2">The sequence shown here is derived from an EMBL/GenBank/DDBJ whole genome shotgun (WGS) entry which is preliminary data.</text>
</comment>
<evidence type="ECO:0000313" key="3">
    <source>
        <dbReference type="Proteomes" id="UP001500279"/>
    </source>
</evidence>
<gene>
    <name evidence="2" type="ORF">GCM10009107_20750</name>
</gene>
<feature type="domain" description="Putative DNA-binding" evidence="1">
    <location>
        <begin position="12"/>
        <end position="106"/>
    </location>
</feature>
<name>A0ABN1JYW5_9BURK</name>
<reference evidence="2 3" key="1">
    <citation type="journal article" date="2019" name="Int. J. Syst. Evol. Microbiol.">
        <title>The Global Catalogue of Microorganisms (GCM) 10K type strain sequencing project: providing services to taxonomists for standard genome sequencing and annotation.</title>
        <authorList>
            <consortium name="The Broad Institute Genomics Platform"/>
            <consortium name="The Broad Institute Genome Sequencing Center for Infectious Disease"/>
            <person name="Wu L."/>
            <person name="Ma J."/>
        </authorList>
    </citation>
    <scope>NUCLEOTIDE SEQUENCE [LARGE SCALE GENOMIC DNA]</scope>
    <source>
        <strain evidence="2 3">JCM 15503</strain>
    </source>
</reference>
<dbReference type="Pfam" id="PF09836">
    <property type="entry name" value="DUF2063"/>
    <property type="match status" value="1"/>
</dbReference>
<accession>A0ABN1JYW5</accession>
<protein>
    <submittedName>
        <fullName evidence="2">DNA-binding domain-containing protein</fullName>
    </submittedName>
</protein>
<dbReference type="RefSeq" id="WP_141288391.1">
    <property type="nucleotide sequence ID" value="NZ_BAAAEW010000011.1"/>
</dbReference>
<dbReference type="InterPro" id="IPR044922">
    <property type="entry name" value="DUF2063_N_sf"/>
</dbReference>
<evidence type="ECO:0000313" key="2">
    <source>
        <dbReference type="EMBL" id="GAA0749798.1"/>
    </source>
</evidence>
<dbReference type="EMBL" id="BAAAEW010000011">
    <property type="protein sequence ID" value="GAA0749798.1"/>
    <property type="molecule type" value="Genomic_DNA"/>
</dbReference>
<sequence>MTLDSLRNAQLALAALIQQAEAPPAAALPPLLRALHGRPESPQVSLGIYRNAWRGRLIEALRSNYPVLHRVLGDDDFAELAMGFIAHHPPHTPSIRWFGAALPAYLQQQPNALPHPALSDLARMEWALGLSFDAADAAPLDGAQLATLAPQDWVGLRLAAHASLQLLELDWAVEPLWQQLTHAPEDADTRPPEPLQHQLLVWRQALDTRWRSLQTEEAALLQATLAGVPFGELGHVAAQQVGDEAAPGLLASALQTWVNQGLLVMRVR</sequence>
<evidence type="ECO:0000259" key="1">
    <source>
        <dbReference type="Pfam" id="PF09836"/>
    </source>
</evidence>
<keyword evidence="2" id="KW-0238">DNA-binding</keyword>
<dbReference type="GO" id="GO:0003677">
    <property type="term" value="F:DNA binding"/>
    <property type="evidence" value="ECO:0007669"/>
    <property type="project" value="UniProtKB-KW"/>
</dbReference>
<dbReference type="Gene3D" id="1.10.150.690">
    <property type="entry name" value="DUF2063"/>
    <property type="match status" value="1"/>
</dbReference>
<proteinExistence type="predicted"/>
<dbReference type="InterPro" id="IPR018640">
    <property type="entry name" value="DUF2063"/>
</dbReference>
<dbReference type="Proteomes" id="UP001500279">
    <property type="component" value="Unassembled WGS sequence"/>
</dbReference>
<organism evidence="2 3">
    <name type="scientific">Ideonella azotifigens</name>
    <dbReference type="NCBI Taxonomy" id="513160"/>
    <lineage>
        <taxon>Bacteria</taxon>
        <taxon>Pseudomonadati</taxon>
        <taxon>Pseudomonadota</taxon>
        <taxon>Betaproteobacteria</taxon>
        <taxon>Burkholderiales</taxon>
        <taxon>Sphaerotilaceae</taxon>
        <taxon>Ideonella</taxon>
    </lineage>
</organism>
<keyword evidence="3" id="KW-1185">Reference proteome</keyword>